<dbReference type="Pfam" id="PF17468">
    <property type="entry name" value="GP52"/>
    <property type="match status" value="1"/>
</dbReference>
<comment type="caution">
    <text evidence="1">The sequence shown here is derived from an EMBL/GenBank/DDBJ whole genome shotgun (WGS) entry which is preliminary data.</text>
</comment>
<evidence type="ECO:0000313" key="2">
    <source>
        <dbReference type="Proteomes" id="UP000004816"/>
    </source>
</evidence>
<protein>
    <submittedName>
        <fullName evidence="1">Uncharacterized protein</fullName>
    </submittedName>
</protein>
<dbReference type="EMBL" id="ACZI02000002">
    <property type="protein sequence ID" value="EFV12907.1"/>
    <property type="molecule type" value="Genomic_DNA"/>
</dbReference>
<name>E5XRX2_SEGRC</name>
<sequence length="62" mass="7280">MVNDNVADLMFDNFPSQYRALILPELYPDVRPMRLENWTDDDREVYCGGEYIKNHGKRAESA</sequence>
<dbReference type="AlphaFoldDB" id="E5XRX2"/>
<evidence type="ECO:0000313" key="1">
    <source>
        <dbReference type="EMBL" id="EFV12907.1"/>
    </source>
</evidence>
<dbReference type="Proteomes" id="UP000004816">
    <property type="component" value="Unassembled WGS sequence"/>
</dbReference>
<keyword evidence="2" id="KW-1185">Reference proteome</keyword>
<accession>E5XRX2</accession>
<proteinExistence type="predicted"/>
<dbReference type="STRING" id="679197.HMPREF9336_02244"/>
<dbReference type="OrthoDB" id="4638488at2"/>
<dbReference type="HOGENOM" id="CLU_2901707_0_0_11"/>
<organism evidence="1 2">
    <name type="scientific">Segniliparus rugosus (strain ATCC BAA-974 / DSM 45345 / CCUG 50838 / CIP 108380 / JCM 13579 / CDC 945)</name>
    <dbReference type="NCBI Taxonomy" id="679197"/>
    <lineage>
        <taxon>Bacteria</taxon>
        <taxon>Bacillati</taxon>
        <taxon>Actinomycetota</taxon>
        <taxon>Actinomycetes</taxon>
        <taxon>Mycobacteriales</taxon>
        <taxon>Segniliparaceae</taxon>
        <taxon>Segniliparus</taxon>
    </lineage>
</organism>
<gene>
    <name evidence="1" type="ORF">HMPREF9336_02244</name>
</gene>
<dbReference type="RefSeq" id="WP_007470415.1">
    <property type="nucleotide sequence ID" value="NZ_KI391953.1"/>
</dbReference>
<reference evidence="1 2" key="1">
    <citation type="journal article" date="2011" name="Stand. Genomic Sci.">
        <title>High quality draft genome sequence of Segniliparus rugosus CDC 945(T)= (ATCC BAA-974(T)).</title>
        <authorList>
            <person name="Earl A.M."/>
            <person name="Desjardins C.A."/>
            <person name="Fitzgerald M.G."/>
            <person name="Arachchi H.M."/>
            <person name="Zeng Q."/>
            <person name="Mehta T."/>
            <person name="Griggs A."/>
            <person name="Birren B.W."/>
            <person name="Toney N.C."/>
            <person name="Carr J."/>
            <person name="Posey J."/>
            <person name="Butler W.R."/>
        </authorList>
    </citation>
    <scope>NUCLEOTIDE SEQUENCE [LARGE SCALE GENOMIC DNA]</scope>
    <source>
        <strain evidence="2">ATCC BAA-974 / DSM 45345 / CCUG 50838 / CIP 108380 / JCM 13579 / CDC 945</strain>
    </source>
</reference>
<dbReference type="InterPro" id="IPR035344">
    <property type="entry name" value="Gp52"/>
</dbReference>